<feature type="compositionally biased region" description="Polar residues" evidence="1">
    <location>
        <begin position="60"/>
        <end position="71"/>
    </location>
</feature>
<accession>A0AAV2FXF5</accession>
<dbReference type="Proteomes" id="UP001497516">
    <property type="component" value="Chromosome 7"/>
</dbReference>
<name>A0AAV2FXF5_9ROSI</name>
<evidence type="ECO:0000313" key="2">
    <source>
        <dbReference type="EMBL" id="CAL1402080.1"/>
    </source>
</evidence>
<reference evidence="2 3" key="1">
    <citation type="submission" date="2024-04" db="EMBL/GenBank/DDBJ databases">
        <authorList>
            <person name="Fracassetti M."/>
        </authorList>
    </citation>
    <scope>NUCLEOTIDE SEQUENCE [LARGE SCALE GENOMIC DNA]</scope>
</reference>
<protein>
    <submittedName>
        <fullName evidence="2">Uncharacterized protein</fullName>
    </submittedName>
</protein>
<evidence type="ECO:0000256" key="1">
    <source>
        <dbReference type="SAM" id="MobiDB-lite"/>
    </source>
</evidence>
<sequence>MIEKHFRARPKPVWAILQMIWNGSVEGTWAGNVAFGEGRWARRKGSTWIKRVAARVNSFGNNSNAESSASTGRVGHENS</sequence>
<organism evidence="2 3">
    <name type="scientific">Linum trigynum</name>
    <dbReference type="NCBI Taxonomy" id="586398"/>
    <lineage>
        <taxon>Eukaryota</taxon>
        <taxon>Viridiplantae</taxon>
        <taxon>Streptophyta</taxon>
        <taxon>Embryophyta</taxon>
        <taxon>Tracheophyta</taxon>
        <taxon>Spermatophyta</taxon>
        <taxon>Magnoliopsida</taxon>
        <taxon>eudicotyledons</taxon>
        <taxon>Gunneridae</taxon>
        <taxon>Pentapetalae</taxon>
        <taxon>rosids</taxon>
        <taxon>fabids</taxon>
        <taxon>Malpighiales</taxon>
        <taxon>Linaceae</taxon>
        <taxon>Linum</taxon>
    </lineage>
</organism>
<keyword evidence="3" id="KW-1185">Reference proteome</keyword>
<dbReference type="AlphaFoldDB" id="A0AAV2FXF5"/>
<feature type="region of interest" description="Disordered" evidence="1">
    <location>
        <begin position="60"/>
        <end position="79"/>
    </location>
</feature>
<gene>
    <name evidence="2" type="ORF">LTRI10_LOCUS42109</name>
</gene>
<evidence type="ECO:0000313" key="3">
    <source>
        <dbReference type="Proteomes" id="UP001497516"/>
    </source>
</evidence>
<proteinExistence type="predicted"/>
<dbReference type="EMBL" id="OZ034820">
    <property type="protein sequence ID" value="CAL1402080.1"/>
    <property type="molecule type" value="Genomic_DNA"/>
</dbReference>